<evidence type="ECO:0000313" key="3">
    <source>
        <dbReference type="Proteomes" id="UP000569732"/>
    </source>
</evidence>
<dbReference type="InterPro" id="IPR000182">
    <property type="entry name" value="GNAT_dom"/>
</dbReference>
<organism evidence="2 3">
    <name type="scientific">Spartinivicinus marinus</name>
    <dbReference type="NCBI Taxonomy" id="2994442"/>
    <lineage>
        <taxon>Bacteria</taxon>
        <taxon>Pseudomonadati</taxon>
        <taxon>Pseudomonadota</taxon>
        <taxon>Gammaproteobacteria</taxon>
        <taxon>Oceanospirillales</taxon>
        <taxon>Zooshikellaceae</taxon>
        <taxon>Spartinivicinus</taxon>
    </lineage>
</organism>
<dbReference type="InterPro" id="IPR016181">
    <property type="entry name" value="Acyl_CoA_acyltransferase"/>
</dbReference>
<gene>
    <name evidence="2" type="ORF">H0A36_19065</name>
</gene>
<reference evidence="2 3" key="1">
    <citation type="submission" date="2020-07" db="EMBL/GenBank/DDBJ databases">
        <title>Endozoicomonas sp. nov., isolated from sediment.</title>
        <authorList>
            <person name="Gu T."/>
        </authorList>
    </citation>
    <scope>NUCLEOTIDE SEQUENCE [LARGE SCALE GENOMIC DNA]</scope>
    <source>
        <strain evidence="2 3">SM1973</strain>
    </source>
</reference>
<dbReference type="Pfam" id="PF00583">
    <property type="entry name" value="Acetyltransf_1"/>
    <property type="match status" value="1"/>
</dbReference>
<evidence type="ECO:0000259" key="1">
    <source>
        <dbReference type="PROSITE" id="PS51186"/>
    </source>
</evidence>
<dbReference type="PANTHER" id="PTHR43138:SF1">
    <property type="entry name" value="N-ACETYLTRANSFERASE ACA1"/>
    <property type="match status" value="1"/>
</dbReference>
<feature type="domain" description="N-acetyltransferase" evidence="1">
    <location>
        <begin position="1"/>
        <end position="168"/>
    </location>
</feature>
<dbReference type="GO" id="GO:0016747">
    <property type="term" value="F:acyltransferase activity, transferring groups other than amino-acyl groups"/>
    <property type="evidence" value="ECO:0007669"/>
    <property type="project" value="InterPro"/>
</dbReference>
<accession>A0A853IDW1</accession>
<dbReference type="PANTHER" id="PTHR43138">
    <property type="entry name" value="ACETYLTRANSFERASE, GNAT FAMILY"/>
    <property type="match status" value="1"/>
</dbReference>
<dbReference type="Proteomes" id="UP000569732">
    <property type="component" value="Unassembled WGS sequence"/>
</dbReference>
<dbReference type="EMBL" id="JACCKB010000035">
    <property type="protein sequence ID" value="NYZ68121.1"/>
    <property type="molecule type" value="Genomic_DNA"/>
</dbReference>
<dbReference type="InterPro" id="IPR052742">
    <property type="entry name" value="Mito_N-acetyltransferase"/>
</dbReference>
<evidence type="ECO:0000313" key="2">
    <source>
        <dbReference type="EMBL" id="NYZ68121.1"/>
    </source>
</evidence>
<proteinExistence type="predicted"/>
<dbReference type="SUPFAM" id="SSF55729">
    <property type="entry name" value="Acyl-CoA N-acyltransferases (Nat)"/>
    <property type="match status" value="1"/>
</dbReference>
<comment type="caution">
    <text evidence="2">The sequence shown here is derived from an EMBL/GenBank/DDBJ whole genome shotgun (WGS) entry which is preliminary data.</text>
</comment>
<keyword evidence="3" id="KW-1185">Reference proteome</keyword>
<dbReference type="Gene3D" id="3.40.630.30">
    <property type="match status" value="1"/>
</dbReference>
<name>A0A853IDW1_9GAMM</name>
<dbReference type="AlphaFoldDB" id="A0A853IDW1"/>
<sequence length="168" mass="18877">MSQQDFDGFWPTFKHIVTEQETYAFEPAISKQQAYELWCLQPLETHVAIEAKAMVALNDSEKAETVLGSYYLKPNAAGPSSHICNCGYMVTLQARGQGIAKLLCIHSQERALALGFKAMQFNSVVSTNEVAVKLWQMLGFSIIGTVPKGYLHKKQGFVDTYIMYKWLT</sequence>
<dbReference type="PROSITE" id="PS51186">
    <property type="entry name" value="GNAT"/>
    <property type="match status" value="1"/>
</dbReference>
<protein>
    <submittedName>
        <fullName evidence="2">GNAT family N-acetyltransferase</fullName>
    </submittedName>
</protein>
<dbReference type="RefSeq" id="WP_180570159.1">
    <property type="nucleotide sequence ID" value="NZ_JACCKB010000035.1"/>
</dbReference>